<sequence length="99" mass="11086">MFKKEVKLVKKSDLVEVVAKKAHLTKKAAKEAIEVFLDEVSRLLTKGDKVTLSSFGTFKVKKVADKKGRKSPADPTPVVHKKHRVVRFMASKTLKKAVK</sequence>
<comment type="caution">
    <text evidence="4">The sequence shown here is derived from an EMBL/GenBank/DDBJ whole genome shotgun (WGS) entry which is preliminary data.</text>
</comment>
<dbReference type="GO" id="GO:0030527">
    <property type="term" value="F:structural constituent of chromatin"/>
    <property type="evidence" value="ECO:0007669"/>
    <property type="project" value="InterPro"/>
</dbReference>
<dbReference type="GO" id="GO:0005829">
    <property type="term" value="C:cytosol"/>
    <property type="evidence" value="ECO:0007669"/>
    <property type="project" value="TreeGrafter"/>
</dbReference>
<dbReference type="InterPro" id="IPR010992">
    <property type="entry name" value="IHF-like_DNA-bd_dom_sf"/>
</dbReference>
<accession>A0A2H0W9V0</accession>
<dbReference type="InterPro" id="IPR000119">
    <property type="entry name" value="Hist_DNA-bd"/>
</dbReference>
<dbReference type="AlphaFoldDB" id="A0A2H0W9V0"/>
<dbReference type="EMBL" id="PEZT01000009">
    <property type="protein sequence ID" value="PIS09446.1"/>
    <property type="molecule type" value="Genomic_DNA"/>
</dbReference>
<proteinExistence type="inferred from homology"/>
<dbReference type="PANTHER" id="PTHR33175:SF3">
    <property type="entry name" value="DNA-BINDING PROTEIN HU-BETA"/>
    <property type="match status" value="1"/>
</dbReference>
<dbReference type="GO" id="GO:0003677">
    <property type="term" value="F:DNA binding"/>
    <property type="evidence" value="ECO:0007669"/>
    <property type="project" value="UniProtKB-KW"/>
</dbReference>
<dbReference type="SUPFAM" id="SSF47729">
    <property type="entry name" value="IHF-like DNA-binding proteins"/>
    <property type="match status" value="1"/>
</dbReference>
<dbReference type="GO" id="GO:0030261">
    <property type="term" value="P:chromosome condensation"/>
    <property type="evidence" value="ECO:0007669"/>
    <property type="project" value="UniProtKB-KW"/>
</dbReference>
<dbReference type="Pfam" id="PF00216">
    <property type="entry name" value="Bac_DNA_binding"/>
    <property type="match status" value="1"/>
</dbReference>
<dbReference type="Proteomes" id="UP000230093">
    <property type="component" value="Unassembled WGS sequence"/>
</dbReference>
<gene>
    <name evidence="4" type="ORF">COT75_01450</name>
</gene>
<evidence type="ECO:0000313" key="4">
    <source>
        <dbReference type="EMBL" id="PIS09446.1"/>
    </source>
</evidence>
<name>A0A2H0W9V0_9BACT</name>
<evidence type="ECO:0000313" key="5">
    <source>
        <dbReference type="Proteomes" id="UP000230093"/>
    </source>
</evidence>
<keyword evidence="1" id="KW-0226">DNA condensation</keyword>
<evidence type="ECO:0000256" key="3">
    <source>
        <dbReference type="RuleBase" id="RU003939"/>
    </source>
</evidence>
<keyword evidence="2" id="KW-0238">DNA-binding</keyword>
<dbReference type="SMART" id="SM00411">
    <property type="entry name" value="BHL"/>
    <property type="match status" value="1"/>
</dbReference>
<reference evidence="5" key="1">
    <citation type="submission" date="2017-09" db="EMBL/GenBank/DDBJ databases">
        <title>Depth-based differentiation of microbial function through sediment-hosted aquifers and enrichment of novel symbionts in the deep terrestrial subsurface.</title>
        <authorList>
            <person name="Probst A.J."/>
            <person name="Ladd B."/>
            <person name="Jarett J.K."/>
            <person name="Geller-Mcgrath D.E."/>
            <person name="Sieber C.M.K."/>
            <person name="Emerson J.B."/>
            <person name="Anantharaman K."/>
            <person name="Thomas B.C."/>
            <person name="Malmstrom R."/>
            <person name="Stieglmeier M."/>
            <person name="Klingl A."/>
            <person name="Woyke T."/>
            <person name="Ryan C.M."/>
            <person name="Banfield J.F."/>
        </authorList>
    </citation>
    <scope>NUCLEOTIDE SEQUENCE [LARGE SCALE GENOMIC DNA]</scope>
</reference>
<dbReference type="Gene3D" id="4.10.520.10">
    <property type="entry name" value="IHF-like DNA-binding proteins"/>
    <property type="match status" value="1"/>
</dbReference>
<evidence type="ECO:0008006" key="6">
    <source>
        <dbReference type="Google" id="ProtNLM"/>
    </source>
</evidence>
<comment type="similarity">
    <text evidence="3">Belongs to the bacterial histone-like protein family.</text>
</comment>
<dbReference type="PANTHER" id="PTHR33175">
    <property type="entry name" value="DNA-BINDING PROTEIN HU"/>
    <property type="match status" value="1"/>
</dbReference>
<evidence type="ECO:0000256" key="2">
    <source>
        <dbReference type="ARBA" id="ARBA00023125"/>
    </source>
</evidence>
<evidence type="ECO:0000256" key="1">
    <source>
        <dbReference type="ARBA" id="ARBA00023067"/>
    </source>
</evidence>
<organism evidence="4 5">
    <name type="scientific">Candidatus Beckwithbacteria bacterium CG10_big_fil_rev_8_21_14_0_10_34_10</name>
    <dbReference type="NCBI Taxonomy" id="1974495"/>
    <lineage>
        <taxon>Bacteria</taxon>
        <taxon>Candidatus Beckwithiibacteriota</taxon>
    </lineage>
</organism>
<protein>
    <recommendedName>
        <fullName evidence="6">DNA-binding protein</fullName>
    </recommendedName>
</protein>